<dbReference type="RefSeq" id="WP_324277335.1">
    <property type="nucleotide sequence ID" value="NZ_CP141261.1"/>
</dbReference>
<organism evidence="1 2">
    <name type="scientific">Blastococcus brunescens</name>
    <dbReference type="NCBI Taxonomy" id="1564165"/>
    <lineage>
        <taxon>Bacteria</taxon>
        <taxon>Bacillati</taxon>
        <taxon>Actinomycetota</taxon>
        <taxon>Actinomycetes</taxon>
        <taxon>Geodermatophilales</taxon>
        <taxon>Geodermatophilaceae</taxon>
        <taxon>Blastococcus</taxon>
    </lineage>
</organism>
<evidence type="ECO:0000313" key="2">
    <source>
        <dbReference type="Proteomes" id="UP001324287"/>
    </source>
</evidence>
<sequence>MDVTGISPEPQEQVMTPYGLRLTFATEPGTELSAEIAFRAHAYGSVEGGVRFDGRTVSFDQFVYP</sequence>
<keyword evidence="2" id="KW-1185">Reference proteome</keyword>
<reference evidence="1 2" key="1">
    <citation type="submission" date="2023-12" db="EMBL/GenBank/DDBJ databases">
        <title>Blastococcus brunescens sp. nov., an actonobacterium isolated from sandstone collected in sahara desert.</title>
        <authorList>
            <person name="Gtari M."/>
            <person name="Ghodhbane F."/>
        </authorList>
    </citation>
    <scope>NUCLEOTIDE SEQUENCE [LARGE SCALE GENOMIC DNA]</scope>
    <source>
        <strain evidence="1 2">BMG 8361</strain>
    </source>
</reference>
<proteinExistence type="predicted"/>
<gene>
    <name evidence="1" type="ORF">U6N30_10990</name>
</gene>
<evidence type="ECO:0000313" key="1">
    <source>
        <dbReference type="EMBL" id="WRL66018.1"/>
    </source>
</evidence>
<dbReference type="Proteomes" id="UP001324287">
    <property type="component" value="Chromosome"/>
</dbReference>
<protein>
    <submittedName>
        <fullName evidence="1">Uncharacterized protein</fullName>
    </submittedName>
</protein>
<name>A0ABZ1B878_9ACTN</name>
<dbReference type="EMBL" id="CP141261">
    <property type="protein sequence ID" value="WRL66018.1"/>
    <property type="molecule type" value="Genomic_DNA"/>
</dbReference>
<accession>A0ABZ1B878</accession>